<dbReference type="SUPFAM" id="SSF103515">
    <property type="entry name" value="Autotransporter"/>
    <property type="match status" value="1"/>
</dbReference>
<organism evidence="2 3">
    <name type="scientific">Mucilaginibacter mallensis</name>
    <dbReference type="NCBI Taxonomy" id="652787"/>
    <lineage>
        <taxon>Bacteria</taxon>
        <taxon>Pseudomonadati</taxon>
        <taxon>Bacteroidota</taxon>
        <taxon>Sphingobacteriia</taxon>
        <taxon>Sphingobacteriales</taxon>
        <taxon>Sphingobacteriaceae</taxon>
        <taxon>Mucilaginibacter</taxon>
    </lineage>
</organism>
<evidence type="ECO:0000313" key="2">
    <source>
        <dbReference type="EMBL" id="SDT32589.1"/>
    </source>
</evidence>
<dbReference type="STRING" id="652787.SAMN05216490_3096"/>
<keyword evidence="1" id="KW-0802">TPR repeat</keyword>
<dbReference type="EMBL" id="LT629740">
    <property type="protein sequence ID" value="SDT32589.1"/>
    <property type="molecule type" value="Genomic_DNA"/>
</dbReference>
<sequence length="385" mass="44099">MAMIHSAKAQLSALQVADSVSTDLYNAGNWKQLIAYGNQSIATGVDFTGLRLRVAYANFITGDYKHALKQYNKVLAKDPYNITARYYAYYCNKYLADDLHATYNLSYLDKETLHKDGINTPIFTDINAETGIKQNDDINRNNAFYSRVGIGNRIGWRLQLEQSAAYFDQGIFKLYDVTDRRRTTTTTLHLADQQKEYYAKLSFAVNQNMAIIGSYHYLNTKFDNITYNSNLGLIGLKYTGTYIDAQADVNFGRLDAEPLEQYNAKLTYYPFGNFNLYTISRASVKELNSDRNFIFDQTIGFKLIKNTWLESSVALGNLDDYLDADGLYVYNGIDNTTFKCGEAAYYQLNNNVQLQLNYFYERKSDAYQSLKYDQNSVTVGIVWKF</sequence>
<accession>A0A1H1ZG43</accession>
<dbReference type="InterPro" id="IPR019734">
    <property type="entry name" value="TPR_rpt"/>
</dbReference>
<feature type="repeat" description="TPR" evidence="1">
    <location>
        <begin position="48"/>
        <end position="81"/>
    </location>
</feature>
<dbReference type="InterPro" id="IPR036709">
    <property type="entry name" value="Autotransporte_beta_dom_sf"/>
</dbReference>
<dbReference type="PROSITE" id="PS50005">
    <property type="entry name" value="TPR"/>
    <property type="match status" value="1"/>
</dbReference>
<proteinExistence type="predicted"/>
<dbReference type="AlphaFoldDB" id="A0A1H1ZG43"/>
<dbReference type="Proteomes" id="UP000199679">
    <property type="component" value="Chromosome I"/>
</dbReference>
<dbReference type="Gene3D" id="1.25.40.10">
    <property type="entry name" value="Tetratricopeptide repeat domain"/>
    <property type="match status" value="1"/>
</dbReference>
<name>A0A1H1ZG43_MUCMA</name>
<evidence type="ECO:0000313" key="3">
    <source>
        <dbReference type="Proteomes" id="UP000199679"/>
    </source>
</evidence>
<dbReference type="InterPro" id="IPR011990">
    <property type="entry name" value="TPR-like_helical_dom_sf"/>
</dbReference>
<keyword evidence="3" id="KW-1185">Reference proteome</keyword>
<gene>
    <name evidence="2" type="ORF">SAMN05216490_3096</name>
</gene>
<reference evidence="2 3" key="1">
    <citation type="submission" date="2016-10" db="EMBL/GenBank/DDBJ databases">
        <authorList>
            <person name="de Groot N.N."/>
        </authorList>
    </citation>
    <scope>NUCLEOTIDE SEQUENCE [LARGE SCALE GENOMIC DNA]</scope>
    <source>
        <strain evidence="2 3">MP1X4</strain>
    </source>
</reference>
<dbReference type="SUPFAM" id="SSF48452">
    <property type="entry name" value="TPR-like"/>
    <property type="match status" value="1"/>
</dbReference>
<evidence type="ECO:0000256" key="1">
    <source>
        <dbReference type="PROSITE-ProRule" id="PRU00339"/>
    </source>
</evidence>
<protein>
    <submittedName>
        <fullName evidence="2">Uncharacterized protein</fullName>
    </submittedName>
</protein>